<accession>A0A975W894</accession>
<proteinExistence type="predicted"/>
<dbReference type="Proteomes" id="UP000182932">
    <property type="component" value="Unassembled WGS sequence"/>
</dbReference>
<evidence type="ECO:0000256" key="1">
    <source>
        <dbReference type="SAM" id="SignalP"/>
    </source>
</evidence>
<reference evidence="2 3" key="1">
    <citation type="submission" date="2016-10" db="EMBL/GenBank/DDBJ databases">
        <authorList>
            <person name="Varghese N."/>
            <person name="Submissions S."/>
        </authorList>
    </citation>
    <scope>NUCLEOTIDE SEQUENCE [LARGE SCALE GENOMIC DNA]</scope>
    <source>
        <strain evidence="2 3">FF3</strain>
    </source>
</reference>
<organism evidence="2 3">
    <name type="scientific">Marinovum algicola</name>
    <dbReference type="NCBI Taxonomy" id="42444"/>
    <lineage>
        <taxon>Bacteria</taxon>
        <taxon>Pseudomonadati</taxon>
        <taxon>Pseudomonadota</taxon>
        <taxon>Alphaproteobacteria</taxon>
        <taxon>Rhodobacterales</taxon>
        <taxon>Roseobacteraceae</taxon>
        <taxon>Marinovum</taxon>
    </lineage>
</organism>
<keyword evidence="1" id="KW-0732">Signal</keyword>
<dbReference type="RefSeq" id="WP_074835559.1">
    <property type="nucleotide sequence ID" value="NZ_CBDCHJ010000006.1"/>
</dbReference>
<gene>
    <name evidence="2" type="ORF">SAMN04487940_10391</name>
</gene>
<evidence type="ECO:0008006" key="4">
    <source>
        <dbReference type="Google" id="ProtNLM"/>
    </source>
</evidence>
<feature type="signal peptide" evidence="1">
    <location>
        <begin position="1"/>
        <end position="17"/>
    </location>
</feature>
<feature type="chain" id="PRO_5037767444" description="Antifreeze glycopeptide polyprotein" evidence="1">
    <location>
        <begin position="18"/>
        <end position="518"/>
    </location>
</feature>
<keyword evidence="3" id="KW-1185">Reference proteome</keyword>
<evidence type="ECO:0000313" key="2">
    <source>
        <dbReference type="EMBL" id="SEJ05806.1"/>
    </source>
</evidence>
<protein>
    <recommendedName>
        <fullName evidence="4">Antifreeze glycopeptide polyprotein</fullName>
    </recommendedName>
</protein>
<dbReference type="AlphaFoldDB" id="A0A975W894"/>
<name>A0A975W894_9RHOB</name>
<dbReference type="GeneID" id="80817452"/>
<evidence type="ECO:0000313" key="3">
    <source>
        <dbReference type="Proteomes" id="UP000182932"/>
    </source>
</evidence>
<dbReference type="EMBL" id="FNYY01000003">
    <property type="protein sequence ID" value="SEJ05806.1"/>
    <property type="molecule type" value="Genomic_DNA"/>
</dbReference>
<sequence length="518" mass="54514">MRADGAFLAVLLHVAMAAPLAAQDPLSAIDWLDQQPQEDTDFGLVPDAAALAPQKQEPPVTRDASRPEVSVRPLDAPSVDAVGLLPPHVTGFPQTLWQASDTAQLADLLIAQNVDGQPAMQSLLFALLLAEALPPEPADGGFLLARIDRLIAMGAIAQAAELLALTDAKSDPALFARVLDLSLLAGPGVAACEVLAGQPNLAPGTDYRVYCLAQTGNWDLALTTLTTAEALGDIPATKVNLLLGFLDPELAGELAVPPPSLRMSPLEYRLYEALGEPVPTHTLPRAFANADLPGDSGWKAQIEAAERLVRAGAISEQRLFAFYVANQPSASGGVWDRAAAVQRFERALDGGDPEEIDNALRQVWTVMAEVGLSTAFAKAYGARLAEVDLAGTGASLQMQAALLSPEYERLSRRLEPRGLSQEFAVALAQGTPEAATAPDPHARAIAEGFVNPPPPHLQALLNGGRLGEVILRAMSLAYQGHLGDDTALSEALATFRAVGLEDTARRAALQSLLLTAEG</sequence>
<comment type="caution">
    <text evidence="2">The sequence shown here is derived from an EMBL/GenBank/DDBJ whole genome shotgun (WGS) entry which is preliminary data.</text>
</comment>